<evidence type="ECO:0000256" key="1">
    <source>
        <dbReference type="ARBA" id="ARBA00004141"/>
    </source>
</evidence>
<feature type="transmembrane region" description="Helical" evidence="5">
    <location>
        <begin position="372"/>
        <end position="395"/>
    </location>
</feature>
<feature type="transmembrane region" description="Helical" evidence="5">
    <location>
        <begin position="407"/>
        <end position="427"/>
    </location>
</feature>
<name>A0A3B1CQ89_9ZZZZ</name>
<feature type="transmembrane region" description="Helical" evidence="5">
    <location>
        <begin position="243"/>
        <end position="264"/>
    </location>
</feature>
<proteinExistence type="inferred from homology"/>
<reference evidence="7" key="1">
    <citation type="submission" date="2018-06" db="EMBL/GenBank/DDBJ databases">
        <authorList>
            <person name="Zhirakovskaya E."/>
        </authorList>
    </citation>
    <scope>NUCLEOTIDE SEQUENCE</scope>
</reference>
<dbReference type="PANTHER" id="PTHR22773">
    <property type="entry name" value="NADH DEHYDROGENASE"/>
    <property type="match status" value="1"/>
</dbReference>
<feature type="domain" description="NADH:quinone oxidoreductase/Mrp antiporter transmembrane" evidence="6">
    <location>
        <begin position="128"/>
        <end position="421"/>
    </location>
</feature>
<feature type="transmembrane region" description="Helical" evidence="5">
    <location>
        <begin position="131"/>
        <end position="150"/>
    </location>
</feature>
<organism evidence="7">
    <name type="scientific">hydrothermal vent metagenome</name>
    <dbReference type="NCBI Taxonomy" id="652676"/>
    <lineage>
        <taxon>unclassified sequences</taxon>
        <taxon>metagenomes</taxon>
        <taxon>ecological metagenomes</taxon>
    </lineage>
</organism>
<feature type="transmembrane region" description="Helical" evidence="5">
    <location>
        <begin position="302"/>
        <end position="322"/>
    </location>
</feature>
<evidence type="ECO:0000256" key="5">
    <source>
        <dbReference type="SAM" id="Phobius"/>
    </source>
</evidence>
<feature type="transmembrane region" description="Helical" evidence="5">
    <location>
        <begin position="162"/>
        <end position="185"/>
    </location>
</feature>
<feature type="transmembrane region" description="Helical" evidence="5">
    <location>
        <begin position="276"/>
        <end position="295"/>
    </location>
</feature>
<evidence type="ECO:0000256" key="4">
    <source>
        <dbReference type="ARBA" id="ARBA00023136"/>
    </source>
</evidence>
<dbReference type="GO" id="GO:0016020">
    <property type="term" value="C:membrane"/>
    <property type="evidence" value="ECO:0007669"/>
    <property type="project" value="UniProtKB-SubCell"/>
</dbReference>
<evidence type="ECO:0000256" key="2">
    <source>
        <dbReference type="ARBA" id="ARBA00022692"/>
    </source>
</evidence>
<keyword evidence="7" id="KW-0830">Ubiquinone</keyword>
<dbReference type="AlphaFoldDB" id="A0A3B1CQ89"/>
<dbReference type="EMBL" id="UOGE01000117">
    <property type="protein sequence ID" value="VAX26168.1"/>
    <property type="molecule type" value="Genomic_DNA"/>
</dbReference>
<keyword evidence="4 5" id="KW-0472">Membrane</keyword>
<dbReference type="GO" id="GO:0016491">
    <property type="term" value="F:oxidoreductase activity"/>
    <property type="evidence" value="ECO:0007669"/>
    <property type="project" value="UniProtKB-KW"/>
</dbReference>
<dbReference type="HAMAP" id="MF_00445">
    <property type="entry name" value="NDH1_NuoN_1"/>
    <property type="match status" value="1"/>
</dbReference>
<feature type="transmembrane region" description="Helical" evidence="5">
    <location>
        <begin position="108"/>
        <end position="125"/>
    </location>
</feature>
<feature type="transmembrane region" description="Helical" evidence="5">
    <location>
        <begin position="205"/>
        <end position="231"/>
    </location>
</feature>
<protein>
    <submittedName>
        <fullName evidence="7">NADH-ubiquinone oxidoreductase chain N</fullName>
        <ecNumber evidence="7">1.6.5.3</ecNumber>
    </submittedName>
</protein>
<gene>
    <name evidence="7" type="ORF">MNBD_NITROSPINAE02-1691</name>
</gene>
<keyword evidence="2 5" id="KW-0812">Transmembrane</keyword>
<feature type="transmembrane region" description="Helical" evidence="5">
    <location>
        <begin position="328"/>
        <end position="351"/>
    </location>
</feature>
<keyword evidence="7" id="KW-0560">Oxidoreductase</keyword>
<evidence type="ECO:0000256" key="3">
    <source>
        <dbReference type="ARBA" id="ARBA00022989"/>
    </source>
</evidence>
<dbReference type="InterPro" id="IPR010096">
    <property type="entry name" value="NADH-Q_OxRdtase_suN/2"/>
</dbReference>
<accession>A0A3B1CQ89</accession>
<feature type="transmembrane region" description="Helical" evidence="5">
    <location>
        <begin position="80"/>
        <end position="96"/>
    </location>
</feature>
<dbReference type="InterPro" id="IPR001750">
    <property type="entry name" value="ND/Mrp_TM"/>
</dbReference>
<dbReference type="GO" id="GO:0042773">
    <property type="term" value="P:ATP synthesis coupled electron transport"/>
    <property type="evidence" value="ECO:0007669"/>
    <property type="project" value="InterPro"/>
</dbReference>
<comment type="subcellular location">
    <subcellularLocation>
        <location evidence="1">Membrane</location>
        <topology evidence="1">Multi-pass membrane protein</topology>
    </subcellularLocation>
</comment>
<feature type="transmembrane region" description="Helical" evidence="5">
    <location>
        <begin position="6"/>
        <end position="30"/>
    </location>
</feature>
<dbReference type="NCBIfam" id="TIGR01770">
    <property type="entry name" value="NDH_I_N"/>
    <property type="match status" value="1"/>
</dbReference>
<keyword evidence="3 5" id="KW-1133">Transmembrane helix</keyword>
<feature type="transmembrane region" description="Helical" evidence="5">
    <location>
        <begin position="447"/>
        <end position="469"/>
    </location>
</feature>
<evidence type="ECO:0000259" key="6">
    <source>
        <dbReference type="Pfam" id="PF00361"/>
    </source>
</evidence>
<sequence>MTDLKIPDIALGAIVPEITLTVVACILLMLEVFASKKGKDMLAYVALGGVLVAAILTHNLNGQSFGAFSGLYAVDNFSTFFKLVMLLATGLTILISNKYNQTEGIDNGEYYALLLFTTVGMFFMASGKDLITIFIGLEVMSISLYVLVGYTRSRRISNEASLKYFILGSLSSGIMLYGMALVYGATGTTKLVAIGKIIAASPGNVTILTLGAVLLTVGFGFKVAAAPFHLWTPDVYQGAPAPIAAFMSAGPKAAAFAAFIRVFAEALPSMKGDWWEIIWILAVITMTLGNVAALMQSNVKRMLAYSSIAHAGYILVGLVAASERGVSSILFYLLAYTFMNIGAFAVVAIVAGKGEERVTFDDFAGLGYKYPLMSLSLTIFLFSLAGLPPTAGFVGKFYIFMSALDEGLVWLAIIGVLNSVVSVFYYLRLTVVMYMREESADKNRPALSFAPSMVVALILSIYGVMWLGIMPSSYVAFAKSAFLSF</sequence>
<dbReference type="EC" id="1.6.5.3" evidence="7"/>
<feature type="transmembrane region" description="Helical" evidence="5">
    <location>
        <begin position="42"/>
        <end position="60"/>
    </location>
</feature>
<dbReference type="Pfam" id="PF00361">
    <property type="entry name" value="Proton_antipo_M"/>
    <property type="match status" value="1"/>
</dbReference>
<dbReference type="GO" id="GO:0008137">
    <property type="term" value="F:NADH dehydrogenase (ubiquinone) activity"/>
    <property type="evidence" value="ECO:0007669"/>
    <property type="project" value="InterPro"/>
</dbReference>
<evidence type="ECO:0000313" key="7">
    <source>
        <dbReference type="EMBL" id="VAX26168.1"/>
    </source>
</evidence>